<evidence type="ECO:0000313" key="5">
    <source>
        <dbReference type="Proteomes" id="UP000298805"/>
    </source>
</evidence>
<accession>A0AAJ4UY25</accession>
<dbReference type="InterPro" id="IPR004017">
    <property type="entry name" value="Cys_rich_dom"/>
</dbReference>
<evidence type="ECO:0000313" key="3">
    <source>
        <dbReference type="EMBL" id="ROR40248.1"/>
    </source>
</evidence>
<feature type="domain" description="Cysteine-rich" evidence="1">
    <location>
        <begin position="3"/>
        <end position="81"/>
    </location>
</feature>
<dbReference type="AlphaFoldDB" id="A0AAJ4UY25"/>
<gene>
    <name evidence="2" type="ORF">C6V80_00930</name>
    <name evidence="3" type="ORF">EDC58_1238</name>
</gene>
<evidence type="ECO:0000259" key="1">
    <source>
        <dbReference type="Pfam" id="PF02754"/>
    </source>
</evidence>
<dbReference type="Proteomes" id="UP000298805">
    <property type="component" value="Chromosome"/>
</dbReference>
<dbReference type="PANTHER" id="PTHR30296">
    <property type="entry name" value="UNCHARACTERIZED PROTEIN YKGE"/>
    <property type="match status" value="1"/>
</dbReference>
<evidence type="ECO:0000313" key="2">
    <source>
        <dbReference type="EMBL" id="QCI27574.1"/>
    </source>
</evidence>
<protein>
    <submittedName>
        <fullName evidence="2">(Fe-S)-binding protein</fullName>
    </submittedName>
    <submittedName>
        <fullName evidence="3">L-lactate dehydrogenase complex protein LldE</fullName>
    </submittedName>
</protein>
<dbReference type="Pfam" id="PF02754">
    <property type="entry name" value="CCG"/>
    <property type="match status" value="2"/>
</dbReference>
<proteinExistence type="predicted"/>
<reference evidence="2" key="3">
    <citation type="submission" date="2019-06" db="EMBL/GenBank/DDBJ databases">
        <title>A comparative analysis of the Nautiliaceae.</title>
        <authorList>
            <person name="Grosche A."/>
            <person name="Smedile F."/>
            <person name="Vetriani C."/>
        </authorList>
    </citation>
    <scope>NUCLEOTIDE SEQUENCE</scope>
    <source>
        <strain evidence="2">TB6</strain>
    </source>
</reference>
<dbReference type="GO" id="GO:0016491">
    <property type="term" value="F:oxidoreductase activity"/>
    <property type="evidence" value="ECO:0007669"/>
    <property type="project" value="UniProtKB-ARBA"/>
</dbReference>
<dbReference type="Proteomes" id="UP000272781">
    <property type="component" value="Unassembled WGS sequence"/>
</dbReference>
<name>A0AAJ4UY25_9BACT</name>
<reference evidence="5" key="1">
    <citation type="submission" date="2018-03" db="EMBL/GenBank/DDBJ databases">
        <title>A comparative analysis of the Nautiliaceae.</title>
        <authorList>
            <person name="Grosche A."/>
            <person name="Smedile F."/>
            <person name="Vetriani C."/>
        </authorList>
    </citation>
    <scope>NUCLEOTIDE SEQUENCE [LARGE SCALE GENOMIC DNA]</scope>
    <source>
        <strain evidence="5">TB6</strain>
    </source>
</reference>
<evidence type="ECO:0000313" key="4">
    <source>
        <dbReference type="Proteomes" id="UP000272781"/>
    </source>
</evidence>
<dbReference type="RefSeq" id="WP_123352628.1">
    <property type="nucleotide sequence ID" value="NZ_CP027432.2"/>
</dbReference>
<dbReference type="PANTHER" id="PTHR30296:SF0">
    <property type="entry name" value="LACTATE UTILIZATION PROTEIN A"/>
    <property type="match status" value="1"/>
</dbReference>
<reference evidence="3 4" key="2">
    <citation type="submission" date="2018-11" db="EMBL/GenBank/DDBJ databases">
        <title>Genomic Encyclopedia of Type Strains, Phase IV (KMG-IV): sequencing the most valuable type-strain genomes for metagenomic binning, comparative biology and taxonomic classification.</title>
        <authorList>
            <person name="Goeker M."/>
        </authorList>
    </citation>
    <scope>NUCLEOTIDE SEQUENCE [LARGE SCALE GENOMIC DNA]</scope>
    <source>
        <strain evidence="3 4">DSM 27783</strain>
    </source>
</reference>
<dbReference type="EMBL" id="RJVK01000002">
    <property type="protein sequence ID" value="ROR40248.1"/>
    <property type="molecule type" value="Genomic_DNA"/>
</dbReference>
<dbReference type="GO" id="GO:0005829">
    <property type="term" value="C:cytosol"/>
    <property type="evidence" value="ECO:0007669"/>
    <property type="project" value="TreeGrafter"/>
</dbReference>
<feature type="domain" description="Cysteine-rich" evidence="1">
    <location>
        <begin position="115"/>
        <end position="205"/>
    </location>
</feature>
<sequence length="233" mass="26191">MKIALHVPCYINELNPEIARKTLLILRHFGLNVSVPKNQTCCGQPFINSGQPTTLPEQFNEIFKDYEYIVSPSSSCTSTIRSQELEVSKKMYELCEFLHDILQVRDIAKNYPKKIALHNSCHSIRHLLEGAPSELNIPYFNKVKKVLGGEIVEAKRDECCGFGGVFSVKEGFISYVMGRSKLDDLISTGGEVITGVDFSCLMHLKGIAEKDGDDIEIKHISEIIYESIFGEEK</sequence>
<organism evidence="3 4">
    <name type="scientific">Caminibacter pacificus</name>
    <dbReference type="NCBI Taxonomy" id="1424653"/>
    <lineage>
        <taxon>Bacteria</taxon>
        <taxon>Pseudomonadati</taxon>
        <taxon>Campylobacterota</taxon>
        <taxon>Epsilonproteobacteria</taxon>
        <taxon>Nautiliales</taxon>
        <taxon>Nautiliaceae</taxon>
        <taxon>Caminibacter</taxon>
    </lineage>
</organism>
<keyword evidence="5" id="KW-1185">Reference proteome</keyword>
<dbReference type="EMBL" id="CP027432">
    <property type="protein sequence ID" value="QCI27574.1"/>
    <property type="molecule type" value="Genomic_DNA"/>
</dbReference>